<evidence type="ECO:0000259" key="8">
    <source>
        <dbReference type="Pfam" id="PF02687"/>
    </source>
</evidence>
<feature type="transmembrane region" description="Helical" evidence="7">
    <location>
        <begin position="349"/>
        <end position="373"/>
    </location>
</feature>
<feature type="domain" description="ABC3 transporter permease C-terminal" evidence="8">
    <location>
        <begin position="309"/>
        <end position="426"/>
    </location>
</feature>
<evidence type="ECO:0000256" key="4">
    <source>
        <dbReference type="ARBA" id="ARBA00022989"/>
    </source>
</evidence>
<keyword evidence="2" id="KW-1003">Cell membrane</keyword>
<feature type="domain" description="MacB-like periplasmic core" evidence="9">
    <location>
        <begin position="73"/>
        <end position="263"/>
    </location>
</feature>
<dbReference type="GO" id="GO:0005886">
    <property type="term" value="C:plasma membrane"/>
    <property type="evidence" value="ECO:0007669"/>
    <property type="project" value="UniProtKB-SubCell"/>
</dbReference>
<feature type="transmembrane region" description="Helical" evidence="7">
    <location>
        <begin position="307"/>
        <end position="328"/>
    </location>
</feature>
<reference evidence="10 11" key="1">
    <citation type="submission" date="2019-06" db="EMBL/GenBank/DDBJ databases">
        <title>Complete genome sequence of Bacteroides uniformis NBRC 113350.</title>
        <authorList>
            <person name="Miura T."/>
            <person name="Furukawa M."/>
            <person name="Shimamura M."/>
            <person name="Ohyama Y."/>
            <person name="Yamazoe A."/>
            <person name="Kawasaki H."/>
        </authorList>
    </citation>
    <scope>NUCLEOTIDE SEQUENCE [LARGE SCALE GENOMIC DNA]</scope>
    <source>
        <strain evidence="10 11">NBRC 113350</strain>
    </source>
</reference>
<dbReference type="Pfam" id="PF12704">
    <property type="entry name" value="MacB_PCD"/>
    <property type="match status" value="1"/>
</dbReference>
<evidence type="ECO:0000256" key="6">
    <source>
        <dbReference type="ARBA" id="ARBA00038076"/>
    </source>
</evidence>
<feature type="transmembrane region" description="Helical" evidence="7">
    <location>
        <begin position="27"/>
        <end position="44"/>
    </location>
</feature>
<proteinExistence type="inferred from homology"/>
<keyword evidence="4 7" id="KW-1133">Transmembrane helix</keyword>
<dbReference type="Proteomes" id="UP000320533">
    <property type="component" value="Chromosome"/>
</dbReference>
<dbReference type="EMBL" id="AP019724">
    <property type="protein sequence ID" value="BBK88657.1"/>
    <property type="molecule type" value="Genomic_DNA"/>
</dbReference>
<evidence type="ECO:0000256" key="5">
    <source>
        <dbReference type="ARBA" id="ARBA00023136"/>
    </source>
</evidence>
<keyword evidence="3 7" id="KW-0812">Transmembrane</keyword>
<dbReference type="PANTHER" id="PTHR30572">
    <property type="entry name" value="MEMBRANE COMPONENT OF TRANSPORTER-RELATED"/>
    <property type="match status" value="1"/>
</dbReference>
<dbReference type="InterPro" id="IPR050250">
    <property type="entry name" value="Macrolide_Exporter_MacB"/>
</dbReference>
<evidence type="ECO:0000259" key="9">
    <source>
        <dbReference type="Pfam" id="PF12704"/>
    </source>
</evidence>
<comment type="similarity">
    <text evidence="6">Belongs to the ABC-4 integral membrane protein family.</text>
</comment>
<dbReference type="GO" id="GO:0022857">
    <property type="term" value="F:transmembrane transporter activity"/>
    <property type="evidence" value="ECO:0007669"/>
    <property type="project" value="TreeGrafter"/>
</dbReference>
<evidence type="ECO:0000313" key="11">
    <source>
        <dbReference type="Proteomes" id="UP000320533"/>
    </source>
</evidence>
<dbReference type="InterPro" id="IPR025857">
    <property type="entry name" value="MacB_PCD"/>
</dbReference>
<dbReference type="InterPro" id="IPR003838">
    <property type="entry name" value="ABC3_permease_C"/>
</dbReference>
<sequence length="441" mass="49818">MKNDKTREVGMFKLIWKNLWARRRKNGWLLAELILVSIISWVVLDPVIVVTHDRNIPLGYDAERLCLISLGALQPQAPGYDAEAQDSATLVDNYYNLVRYVKDFDGVESATPVLGFCYPNSSGSSNSQLFAEGDTIPLSIMMIQFLPHTNFFDTYGFRSGKGRTPGQLSDYAYAPNDIVLTENAAEQLFHTKDAHGKRCVSRDHGDTLYMPVVGTIGAMKMYSEWRPVPVAFMPMLTIDTSYIPESAHILVRLKEGVSMERFLHDFRPWMVKEMRRGNLFARSVRSYEQIITESEASNSTPIYRRNLAMAAFFLVNLCLGVIGTFWLQTRTRREEVGVMLSFGATRSDIVRLLMGEGTVLTVVASLTGFLLYLQYALKEGLAKGQNWVESTESYWVSDFTLHYLLVSLVIFLILLVVVLVGIYIPARNISCIPPTEALRDE</sequence>
<dbReference type="PANTHER" id="PTHR30572:SF4">
    <property type="entry name" value="ABC TRANSPORTER PERMEASE YTRF"/>
    <property type="match status" value="1"/>
</dbReference>
<organism evidence="10 11">
    <name type="scientific">Bacteroides uniformis</name>
    <dbReference type="NCBI Taxonomy" id="820"/>
    <lineage>
        <taxon>Bacteria</taxon>
        <taxon>Pseudomonadati</taxon>
        <taxon>Bacteroidota</taxon>
        <taxon>Bacteroidia</taxon>
        <taxon>Bacteroidales</taxon>
        <taxon>Bacteroidaceae</taxon>
        <taxon>Bacteroides</taxon>
    </lineage>
</organism>
<evidence type="ECO:0000256" key="2">
    <source>
        <dbReference type="ARBA" id="ARBA00022475"/>
    </source>
</evidence>
<evidence type="ECO:0000313" key="10">
    <source>
        <dbReference type="EMBL" id="BBK88657.1"/>
    </source>
</evidence>
<protein>
    <submittedName>
        <fullName evidence="10">ABC transporter permease</fullName>
    </submittedName>
</protein>
<feature type="transmembrane region" description="Helical" evidence="7">
    <location>
        <begin position="401"/>
        <end position="424"/>
    </location>
</feature>
<dbReference type="KEGG" id="bun:Bun01g_30270"/>
<dbReference type="AlphaFoldDB" id="A0A139KCN8"/>
<keyword evidence="5 7" id="KW-0472">Membrane</keyword>
<dbReference type="Pfam" id="PF02687">
    <property type="entry name" value="FtsX"/>
    <property type="match status" value="1"/>
</dbReference>
<gene>
    <name evidence="10" type="ORF">Bun01g_30270</name>
</gene>
<evidence type="ECO:0000256" key="7">
    <source>
        <dbReference type="SAM" id="Phobius"/>
    </source>
</evidence>
<comment type="subcellular location">
    <subcellularLocation>
        <location evidence="1">Cell membrane</location>
        <topology evidence="1">Multi-pass membrane protein</topology>
    </subcellularLocation>
</comment>
<evidence type="ECO:0000256" key="3">
    <source>
        <dbReference type="ARBA" id="ARBA00022692"/>
    </source>
</evidence>
<accession>A0A139KCN8</accession>
<dbReference type="STRING" id="820.ERS852554_03631"/>
<name>A0A139KCN8_BACUN</name>
<evidence type="ECO:0000256" key="1">
    <source>
        <dbReference type="ARBA" id="ARBA00004651"/>
    </source>
</evidence>